<dbReference type="AlphaFoldDB" id="X0S480"/>
<evidence type="ECO:0000256" key="2">
    <source>
        <dbReference type="ARBA" id="ARBA00022801"/>
    </source>
</evidence>
<dbReference type="PANTHER" id="PTHR42693:SF53">
    <property type="entry name" value="ENDO-4-O-SULFATASE"/>
    <property type="match status" value="1"/>
</dbReference>
<comment type="caution">
    <text evidence="4">The sequence shown here is derived from an EMBL/GenBank/DDBJ whole genome shotgun (WGS) entry which is preliminary data.</text>
</comment>
<dbReference type="Gene3D" id="3.40.720.10">
    <property type="entry name" value="Alkaline Phosphatase, subunit A"/>
    <property type="match status" value="1"/>
</dbReference>
<evidence type="ECO:0000313" key="4">
    <source>
        <dbReference type="EMBL" id="GAF75878.1"/>
    </source>
</evidence>
<dbReference type="Gene3D" id="2.60.120.260">
    <property type="entry name" value="Galactose-binding domain-like"/>
    <property type="match status" value="1"/>
</dbReference>
<name>X0S480_9ZZZZ</name>
<comment type="similarity">
    <text evidence="1">Belongs to the sulfatase family.</text>
</comment>
<accession>X0S480</accession>
<keyword evidence="2" id="KW-0378">Hydrolase</keyword>
<sequence length="284" mass="31278">GTTVTRIAQHIDLLPTIVELCGAKMPRTLPLDGVSLVPLLQGKTSNWPDRMLFTHQTRRGQVEPVPAAVRTGRYRLVNTGKRWELYDVTADPSQENDIAASRPEVVDRLRAGYEEWFDEISSPGFQRPPIPLGHPQTKLVTLPPSAAYLSGELSFANSIGWTTDWIANWKSTDDRIAWDLDVAAAGRYEVTLMYAAGPDDVGSAVRVSAGDQSAEGTVSAIFDTGRIRRPDRVADPAWWLREFAPCELGEIKLPQGPVRLQLRALSVPGTKVCDLGGLLLRRVD</sequence>
<dbReference type="InterPro" id="IPR032506">
    <property type="entry name" value="SGSH_C"/>
</dbReference>
<dbReference type="PANTHER" id="PTHR42693">
    <property type="entry name" value="ARYLSULFATASE FAMILY MEMBER"/>
    <property type="match status" value="1"/>
</dbReference>
<evidence type="ECO:0000259" key="3">
    <source>
        <dbReference type="Pfam" id="PF16347"/>
    </source>
</evidence>
<dbReference type="Pfam" id="PF16347">
    <property type="entry name" value="SGSH_C"/>
    <property type="match status" value="1"/>
</dbReference>
<feature type="non-terminal residue" evidence="4">
    <location>
        <position position="1"/>
    </location>
</feature>
<dbReference type="InterPro" id="IPR017850">
    <property type="entry name" value="Alkaline_phosphatase_core_sf"/>
</dbReference>
<dbReference type="EMBL" id="BARS01008237">
    <property type="protein sequence ID" value="GAF75878.1"/>
    <property type="molecule type" value="Genomic_DNA"/>
</dbReference>
<evidence type="ECO:0000256" key="1">
    <source>
        <dbReference type="ARBA" id="ARBA00008779"/>
    </source>
</evidence>
<dbReference type="SUPFAM" id="SSF53649">
    <property type="entry name" value="Alkaline phosphatase-like"/>
    <property type="match status" value="1"/>
</dbReference>
<dbReference type="InterPro" id="IPR050738">
    <property type="entry name" value="Sulfatase"/>
</dbReference>
<dbReference type="GO" id="GO:0004065">
    <property type="term" value="F:arylsulfatase activity"/>
    <property type="evidence" value="ECO:0007669"/>
    <property type="project" value="TreeGrafter"/>
</dbReference>
<feature type="domain" description="N-sulphoglucosamine sulphohydrolase C-terminal" evidence="3">
    <location>
        <begin position="2"/>
        <end position="100"/>
    </location>
</feature>
<organism evidence="4">
    <name type="scientific">marine sediment metagenome</name>
    <dbReference type="NCBI Taxonomy" id="412755"/>
    <lineage>
        <taxon>unclassified sequences</taxon>
        <taxon>metagenomes</taxon>
        <taxon>ecological metagenomes</taxon>
    </lineage>
</organism>
<reference evidence="4" key="1">
    <citation type="journal article" date="2014" name="Front. Microbiol.">
        <title>High frequency of phylogenetically diverse reductive dehalogenase-homologous genes in deep subseafloor sedimentary metagenomes.</title>
        <authorList>
            <person name="Kawai M."/>
            <person name="Futagami T."/>
            <person name="Toyoda A."/>
            <person name="Takaki Y."/>
            <person name="Nishi S."/>
            <person name="Hori S."/>
            <person name="Arai W."/>
            <person name="Tsubouchi T."/>
            <person name="Morono Y."/>
            <person name="Uchiyama I."/>
            <person name="Ito T."/>
            <person name="Fujiyama A."/>
            <person name="Inagaki F."/>
            <person name="Takami H."/>
        </authorList>
    </citation>
    <scope>NUCLEOTIDE SEQUENCE</scope>
    <source>
        <strain evidence="4">Expedition CK06-06</strain>
    </source>
</reference>
<protein>
    <recommendedName>
        <fullName evidence="3">N-sulphoglucosamine sulphohydrolase C-terminal domain-containing protein</fullName>
    </recommendedName>
</protein>
<proteinExistence type="inferred from homology"/>
<gene>
    <name evidence="4" type="ORF">S01H1_15743</name>
</gene>